<dbReference type="PROSITE" id="PS51318">
    <property type="entry name" value="TAT"/>
    <property type="match status" value="1"/>
</dbReference>
<evidence type="ECO:0000313" key="3">
    <source>
        <dbReference type="Proteomes" id="UP001143370"/>
    </source>
</evidence>
<feature type="chain" id="PRO_5040947151" description="Secreted protein" evidence="1">
    <location>
        <begin position="28"/>
        <end position="142"/>
    </location>
</feature>
<proteinExistence type="predicted"/>
<gene>
    <name evidence="2" type="ORF">GCM10017643_47820</name>
</gene>
<dbReference type="Proteomes" id="UP001143370">
    <property type="component" value="Unassembled WGS sequence"/>
</dbReference>
<feature type="signal peptide" evidence="1">
    <location>
        <begin position="1"/>
        <end position="27"/>
    </location>
</feature>
<reference evidence="2" key="1">
    <citation type="journal article" date="2014" name="Int. J. Syst. Evol. Microbiol.">
        <title>Complete genome sequence of Corynebacterium casei LMG S-19264T (=DSM 44701T), isolated from a smear-ripened cheese.</title>
        <authorList>
            <consortium name="US DOE Joint Genome Institute (JGI-PGF)"/>
            <person name="Walter F."/>
            <person name="Albersmeier A."/>
            <person name="Kalinowski J."/>
            <person name="Ruckert C."/>
        </authorList>
    </citation>
    <scope>NUCLEOTIDE SEQUENCE</scope>
    <source>
        <strain evidence="2">VKM B-2484</strain>
    </source>
</reference>
<evidence type="ECO:0008006" key="4">
    <source>
        <dbReference type="Google" id="ProtNLM"/>
    </source>
</evidence>
<accession>A0A9W6JFM4</accession>
<protein>
    <recommendedName>
        <fullName evidence="4">Secreted protein</fullName>
    </recommendedName>
</protein>
<reference evidence="2" key="2">
    <citation type="submission" date="2023-01" db="EMBL/GenBank/DDBJ databases">
        <authorList>
            <person name="Sun Q."/>
            <person name="Evtushenko L."/>
        </authorList>
    </citation>
    <scope>NUCLEOTIDE SEQUENCE</scope>
    <source>
        <strain evidence="2">VKM B-2484</strain>
    </source>
</reference>
<comment type="caution">
    <text evidence="2">The sequence shown here is derived from an EMBL/GenBank/DDBJ whole genome shotgun (WGS) entry which is preliminary data.</text>
</comment>
<evidence type="ECO:0000256" key="1">
    <source>
        <dbReference type="SAM" id="SignalP"/>
    </source>
</evidence>
<dbReference type="EMBL" id="BSFJ01000049">
    <property type="protein sequence ID" value="GLK74663.1"/>
    <property type="molecule type" value="Genomic_DNA"/>
</dbReference>
<keyword evidence="1" id="KW-0732">Signal</keyword>
<sequence>MSRQSLAPSRRQALALGAAFVALPAGAAALPAPDPILARIVTHKRLMEPVRACPAVTEDDEERLAVLVRTADHGYAEMLGTAPTSLAGLYALVSYVEGSGQGGVRRDLPLGTQETEDGVTYEDLFLAALRRSLAQLCGEARP</sequence>
<dbReference type="AlphaFoldDB" id="A0A9W6JFM4"/>
<dbReference type="InterPro" id="IPR006311">
    <property type="entry name" value="TAT_signal"/>
</dbReference>
<name>A0A9W6JFM4_9HYPH</name>
<evidence type="ECO:0000313" key="2">
    <source>
        <dbReference type="EMBL" id="GLK74663.1"/>
    </source>
</evidence>
<keyword evidence="3" id="KW-1185">Reference proteome</keyword>
<organism evidence="2 3">
    <name type="scientific">Ancylobacter dichloromethanicus</name>
    <dbReference type="NCBI Taxonomy" id="518825"/>
    <lineage>
        <taxon>Bacteria</taxon>
        <taxon>Pseudomonadati</taxon>
        <taxon>Pseudomonadota</taxon>
        <taxon>Alphaproteobacteria</taxon>
        <taxon>Hyphomicrobiales</taxon>
        <taxon>Xanthobacteraceae</taxon>
        <taxon>Ancylobacter</taxon>
    </lineage>
</organism>
<dbReference type="RefSeq" id="WP_213376054.1">
    <property type="nucleotide sequence ID" value="NZ_BSFJ01000049.1"/>
</dbReference>